<dbReference type="GO" id="GO:0008237">
    <property type="term" value="F:metallopeptidase activity"/>
    <property type="evidence" value="ECO:0007669"/>
    <property type="project" value="InterPro"/>
</dbReference>
<dbReference type="EMBL" id="CP017641">
    <property type="protein sequence ID" value="APZ90453.1"/>
    <property type="molecule type" value="Genomic_DNA"/>
</dbReference>
<gene>
    <name evidence="3" type="ORF">Fuma_00027</name>
</gene>
<dbReference type="Proteomes" id="UP000187735">
    <property type="component" value="Chromosome"/>
</dbReference>
<feature type="domain" description="Fibronectin type-III" evidence="2">
    <location>
        <begin position="1034"/>
        <end position="1128"/>
    </location>
</feature>
<proteinExistence type="predicted"/>
<keyword evidence="4" id="KW-1185">Reference proteome</keyword>
<feature type="domain" description="Fibronectin type-III" evidence="2">
    <location>
        <begin position="745"/>
        <end position="843"/>
    </location>
</feature>
<dbReference type="KEGG" id="fmr:Fuma_00027"/>
<feature type="compositionally biased region" description="Polar residues" evidence="1">
    <location>
        <begin position="321"/>
        <end position="331"/>
    </location>
</feature>
<name>A0A1P8W8R7_9PLAN</name>
<dbReference type="InterPro" id="IPR013783">
    <property type="entry name" value="Ig-like_fold"/>
</dbReference>
<reference evidence="3 4" key="1">
    <citation type="journal article" date="2016" name="Front. Microbiol.">
        <title>Fuerstia marisgermanicae gen. nov., sp. nov., an Unusual Member of the Phylum Planctomycetes from the German Wadden Sea.</title>
        <authorList>
            <person name="Kohn T."/>
            <person name="Heuer A."/>
            <person name="Jogler M."/>
            <person name="Vollmers J."/>
            <person name="Boedeker C."/>
            <person name="Bunk B."/>
            <person name="Rast P."/>
            <person name="Borchert D."/>
            <person name="Glockner I."/>
            <person name="Freese H.M."/>
            <person name="Klenk H.P."/>
            <person name="Overmann J."/>
            <person name="Kaster A.K."/>
            <person name="Rohde M."/>
            <person name="Wiegand S."/>
            <person name="Jogler C."/>
        </authorList>
    </citation>
    <scope>NUCLEOTIDE SEQUENCE [LARGE SCALE GENOMIC DNA]</scope>
    <source>
        <strain evidence="3 4">NH11</strain>
    </source>
</reference>
<sequence length="1224" mass="131149">MQNVRSWWQKVAARFGPVGRRPPSRRSFRLASGPADIAHATGERLEDRLLLTIDIAFDYRYDTNGFFNSQRQDVLEEAARIYEQRIDDRLTAIDPSASSNNWTAIFGNPGTGSEVRLSNLEVAADQIIVFVGSRPLSSLAIGGPGGSSASGVPAFVDDVLTRGQTGMKPNGTDDTDFGTWGGTITFSSNVNWHSDLNAPTPGQNDLFSVALHELGHVFGFGTSDSFSNLVNAGGQFTGAAASDAFGGAVPLHTDRAHFAENTTSTPPGTATIQETLMAPEITTGTRKQITTVDWAALSDMGWEVADVAAPLDFGDAPDSIAGTSTGNYQTRQADDGPSHVLRPGLKIGDSVDGDNGGQQNTSATADDSVGLADEDGVDASALIFVEGTAASIDVTVTNTTGSNATLYGWIDLNSDGVFSNGTESANVIVPSGTQGGTVALNFPSIPIKSAGETFARFRLSTDTSASLPTGAAADGEVEDHAVSILTAASAYDPLPLFTWSAIAGAVRYELEVDNLTAGTTQYLLQSHLSTNSFRPHEALPAGRYRWRYRAHTGSDFQAFSDYAYLTILETESRPFFTDPVANSIDSLPTFAWSPVVGATRYELWINGTNRPRVIHQAHLTNASFTPETGLTADRYTAWVRAFDDRGPLYSWSAPFAFELTESSSSVLTDPAASATDTTPTFGWLPTAVDDYTLRISNVSTGQNNIVIDRNLTGTSYTLPSSLPPGNYAATIQATGLNISSAVTFQVQEVANQAEWVAPSSDSENPLPVFNWAAVSGASRYEVWVNDVSRGVARVVHNSSLTDTTFTAPNPLPPGQYRAWVRAFNDDGSIGTWSAGQNFYVTEAVNTPTVWSPDKITDNGSPRFTWSHVGQATHYRVSFSYGLTGGTNPLPLTQTRVQNNVLQLDTPFVLGDYVVSVTAFDGDRMLGTAEKRFQITTTDDDVSVYSPSGRIDTTRPTFTWSTVSNATRYALWVNDITRDVDAIILDYNVASPVYTPAFALQPGEYQVWTRAYNGVEAVSDWSAGAKFSVTESADVPVITAPLPNITSSMPIITWTALTPNSAVQSWQVEVQQEASGQPVFELITGVTATSVQPTTPLPPGDYRVRVRGVNTANASLAWSDFHVFTVEAATSATLVSPLATIPATSGEVLFAWSTVQTAARYELWVNNITTGELKYIHETSVTDISFRPTSAMPAGNYRAWIRGIADDGTPSAWSAGVEFTVAVEA</sequence>
<protein>
    <recommendedName>
        <fullName evidence="2">Fibronectin type-III domain-containing protein</fullName>
    </recommendedName>
</protein>
<evidence type="ECO:0000256" key="1">
    <source>
        <dbReference type="SAM" id="MobiDB-lite"/>
    </source>
</evidence>
<dbReference type="STRING" id="1891926.Fuma_00027"/>
<feature type="region of interest" description="Disordered" evidence="1">
    <location>
        <begin position="318"/>
        <end position="371"/>
    </location>
</feature>
<organism evidence="3 4">
    <name type="scientific">Fuerstiella marisgermanici</name>
    <dbReference type="NCBI Taxonomy" id="1891926"/>
    <lineage>
        <taxon>Bacteria</taxon>
        <taxon>Pseudomonadati</taxon>
        <taxon>Planctomycetota</taxon>
        <taxon>Planctomycetia</taxon>
        <taxon>Planctomycetales</taxon>
        <taxon>Planctomycetaceae</taxon>
        <taxon>Fuerstiella</taxon>
    </lineage>
</organism>
<evidence type="ECO:0000313" key="3">
    <source>
        <dbReference type="EMBL" id="APZ90453.1"/>
    </source>
</evidence>
<dbReference type="Gene3D" id="2.60.40.10">
    <property type="entry name" value="Immunoglobulins"/>
    <property type="match status" value="7"/>
</dbReference>
<accession>A0A1P8W8R7</accession>
<dbReference type="SUPFAM" id="SSF49265">
    <property type="entry name" value="Fibronectin type III"/>
    <property type="match status" value="2"/>
</dbReference>
<dbReference type="AlphaFoldDB" id="A0A1P8W8R7"/>
<evidence type="ECO:0000313" key="4">
    <source>
        <dbReference type="Proteomes" id="UP000187735"/>
    </source>
</evidence>
<dbReference type="Pfam" id="PF20009">
    <property type="entry name" value="GEVED"/>
    <property type="match status" value="1"/>
</dbReference>
<dbReference type="InterPro" id="IPR036116">
    <property type="entry name" value="FN3_sf"/>
</dbReference>
<dbReference type="InterPro" id="IPR003961">
    <property type="entry name" value="FN3_dom"/>
</dbReference>
<dbReference type="InterPro" id="IPR045474">
    <property type="entry name" value="GEVED"/>
</dbReference>
<dbReference type="InterPro" id="IPR024079">
    <property type="entry name" value="MetalloPept_cat_dom_sf"/>
</dbReference>
<evidence type="ECO:0000259" key="2">
    <source>
        <dbReference type="PROSITE" id="PS50853"/>
    </source>
</evidence>
<dbReference type="OrthoDB" id="8198236at2"/>
<dbReference type="PROSITE" id="PS50853">
    <property type="entry name" value="FN3"/>
    <property type="match status" value="2"/>
</dbReference>
<dbReference type="Gene3D" id="3.40.390.10">
    <property type="entry name" value="Collagenase (Catalytic Domain)"/>
    <property type="match status" value="1"/>
</dbReference>
<dbReference type="SUPFAM" id="SSF55486">
    <property type="entry name" value="Metalloproteases ('zincins'), catalytic domain"/>
    <property type="match status" value="1"/>
</dbReference>
<dbReference type="RefSeq" id="WP_077022351.1">
    <property type="nucleotide sequence ID" value="NZ_CP017641.1"/>
</dbReference>